<dbReference type="Proteomes" id="UP000002414">
    <property type="component" value="Segment"/>
</dbReference>
<dbReference type="EMBL" id="DQ499600">
    <property type="protein sequence ID" value="ABF57540.1"/>
    <property type="molecule type" value="Genomic_DNA"/>
</dbReference>
<keyword evidence="2" id="KW-1185">Reference proteome</keyword>
<organism evidence="1 2">
    <name type="scientific">Corynebacterium phage P1201</name>
    <dbReference type="NCBI Taxonomy" id="384848"/>
    <lineage>
        <taxon>Viruses</taxon>
        <taxon>Duplodnaviria</taxon>
        <taxon>Heunggongvirae</taxon>
        <taxon>Uroviricota</taxon>
        <taxon>Caudoviricetes</taxon>
        <taxon>Zierdtviridae</taxon>
        <taxon>Toshachvirinae</taxon>
        <taxon>Chunghsingvirus</taxon>
        <taxon>Chunghsingvirus P1201</taxon>
        <taxon>Corynebacterium virus P1201</taxon>
    </lineage>
</organism>
<protein>
    <submittedName>
        <fullName evidence="1">Gp90</fullName>
    </submittedName>
</protein>
<evidence type="ECO:0000313" key="2">
    <source>
        <dbReference type="Proteomes" id="UP000002414"/>
    </source>
</evidence>
<dbReference type="RefSeq" id="YP_001468988.1">
    <property type="nucleotide sequence ID" value="NC_009816.1"/>
</dbReference>
<reference evidence="1 2" key="1">
    <citation type="journal article" date="2008" name="Virology">
        <title>Genome sequence of the lytic bacteriophage P1201 from Corynebacterium glutamicum NCHU 87078: Evolutionary relationships to phages from Corynebacterineae.</title>
        <authorList>
            <person name="Chen C.L."/>
            <person name="Pan T.Y."/>
            <person name="Kan S.C."/>
            <person name="Kuan Y.C."/>
            <person name="Hong L.Y."/>
            <person name="Chiu K.R."/>
            <person name="Sheu C.S."/>
            <person name="Yang J.S."/>
            <person name="Hsu W.H."/>
            <person name="Hu H.Y."/>
        </authorList>
    </citation>
    <scope>NUCLEOTIDE SEQUENCE</scope>
</reference>
<dbReference type="GeneID" id="5745439"/>
<sequence>MRTRVIPAPLSVCQLFEQLNSCDIHHLKIAWGWFAFFKQWGIVLVIGNENSRK</sequence>
<accession>A7IYF7</accession>
<evidence type="ECO:0000313" key="1">
    <source>
        <dbReference type="EMBL" id="ABF57540.1"/>
    </source>
</evidence>
<name>A7IYF7_9CAUD</name>
<dbReference type="KEGG" id="vg:5745439"/>
<proteinExistence type="predicted"/>